<dbReference type="SUPFAM" id="SSF52540">
    <property type="entry name" value="P-loop containing nucleoside triphosphate hydrolases"/>
    <property type="match status" value="1"/>
</dbReference>
<dbReference type="InterPro" id="IPR027417">
    <property type="entry name" value="P-loop_NTPase"/>
</dbReference>
<sequence length="56" mass="6063">MLTLAPDLLQLLTKFSVGPPNKIQQHASPFLLRGADIIVQAPPTQERVAAYVIPAI</sequence>
<keyword evidence="2" id="KW-1185">Reference proteome</keyword>
<protein>
    <submittedName>
        <fullName evidence="1">Uncharacterized protein</fullName>
    </submittedName>
</protein>
<evidence type="ECO:0000313" key="1">
    <source>
        <dbReference type="EMBL" id="KAJ3840397.1"/>
    </source>
</evidence>
<dbReference type="Proteomes" id="UP001163846">
    <property type="component" value="Unassembled WGS sequence"/>
</dbReference>
<dbReference type="EMBL" id="MU806080">
    <property type="protein sequence ID" value="KAJ3840397.1"/>
    <property type="molecule type" value="Genomic_DNA"/>
</dbReference>
<dbReference type="AlphaFoldDB" id="A0AA38PCI2"/>
<proteinExistence type="predicted"/>
<organism evidence="1 2">
    <name type="scientific">Lentinula raphanica</name>
    <dbReference type="NCBI Taxonomy" id="153919"/>
    <lineage>
        <taxon>Eukaryota</taxon>
        <taxon>Fungi</taxon>
        <taxon>Dikarya</taxon>
        <taxon>Basidiomycota</taxon>
        <taxon>Agaricomycotina</taxon>
        <taxon>Agaricomycetes</taxon>
        <taxon>Agaricomycetidae</taxon>
        <taxon>Agaricales</taxon>
        <taxon>Marasmiineae</taxon>
        <taxon>Omphalotaceae</taxon>
        <taxon>Lentinula</taxon>
    </lineage>
</organism>
<reference evidence="1" key="1">
    <citation type="submission" date="2022-08" db="EMBL/GenBank/DDBJ databases">
        <authorList>
            <consortium name="DOE Joint Genome Institute"/>
            <person name="Min B."/>
            <person name="Riley R."/>
            <person name="Sierra-Patev S."/>
            <person name="Naranjo-Ortiz M."/>
            <person name="Looney B."/>
            <person name="Konkel Z."/>
            <person name="Slot J.C."/>
            <person name="Sakamoto Y."/>
            <person name="Steenwyk J.L."/>
            <person name="Rokas A."/>
            <person name="Carro J."/>
            <person name="Camarero S."/>
            <person name="Ferreira P."/>
            <person name="Molpeceres G."/>
            <person name="Ruiz-Duenas F.J."/>
            <person name="Serrano A."/>
            <person name="Henrissat B."/>
            <person name="Drula E."/>
            <person name="Hughes K.W."/>
            <person name="Mata J.L."/>
            <person name="Ishikawa N.K."/>
            <person name="Vargas-Isla R."/>
            <person name="Ushijima S."/>
            <person name="Smith C.A."/>
            <person name="Ahrendt S."/>
            <person name="Andreopoulos W."/>
            <person name="He G."/>
            <person name="Labutti K."/>
            <person name="Lipzen A."/>
            <person name="Ng V."/>
            <person name="Sandor L."/>
            <person name="Barry K."/>
            <person name="Martinez A.T."/>
            <person name="Xiao Y."/>
            <person name="Gibbons J.G."/>
            <person name="Terashima K."/>
            <person name="Hibbett D.S."/>
            <person name="Grigoriev I.V."/>
        </authorList>
    </citation>
    <scope>NUCLEOTIDE SEQUENCE</scope>
    <source>
        <strain evidence="1">TFB9207</strain>
    </source>
</reference>
<gene>
    <name evidence="1" type="ORF">F5878DRAFT_659422</name>
</gene>
<evidence type="ECO:0000313" key="2">
    <source>
        <dbReference type="Proteomes" id="UP001163846"/>
    </source>
</evidence>
<name>A0AA38PCI2_9AGAR</name>
<dbReference type="Gene3D" id="3.40.50.300">
    <property type="entry name" value="P-loop containing nucleotide triphosphate hydrolases"/>
    <property type="match status" value="1"/>
</dbReference>
<accession>A0AA38PCI2</accession>
<comment type="caution">
    <text evidence="1">The sequence shown here is derived from an EMBL/GenBank/DDBJ whole genome shotgun (WGS) entry which is preliminary data.</text>
</comment>